<dbReference type="STRING" id="4529.A0A0E0RB32"/>
<reference evidence="4" key="1">
    <citation type="submission" date="2013-06" db="EMBL/GenBank/DDBJ databases">
        <authorList>
            <person name="Zhao Q."/>
        </authorList>
    </citation>
    <scope>NUCLEOTIDE SEQUENCE</scope>
    <source>
        <strain evidence="4">cv. W1943</strain>
    </source>
</reference>
<feature type="domain" description="DUF3778" evidence="2">
    <location>
        <begin position="111"/>
        <end position="175"/>
    </location>
</feature>
<dbReference type="HOGENOM" id="CLU_068342_0_0_1"/>
<evidence type="ECO:0000256" key="1">
    <source>
        <dbReference type="SAM" id="MobiDB-lite"/>
    </source>
</evidence>
<organism evidence="3 4">
    <name type="scientific">Oryza rufipogon</name>
    <name type="common">Brownbeard rice</name>
    <name type="synonym">Asian wild rice</name>
    <dbReference type="NCBI Taxonomy" id="4529"/>
    <lineage>
        <taxon>Eukaryota</taxon>
        <taxon>Viridiplantae</taxon>
        <taxon>Streptophyta</taxon>
        <taxon>Embryophyta</taxon>
        <taxon>Tracheophyta</taxon>
        <taxon>Spermatophyta</taxon>
        <taxon>Magnoliopsida</taxon>
        <taxon>Liliopsida</taxon>
        <taxon>Poales</taxon>
        <taxon>Poaceae</taxon>
        <taxon>BOP clade</taxon>
        <taxon>Oryzoideae</taxon>
        <taxon>Oryzeae</taxon>
        <taxon>Oryzinae</taxon>
        <taxon>Oryza</taxon>
    </lineage>
</organism>
<evidence type="ECO:0000313" key="3">
    <source>
        <dbReference type="EnsemblPlants" id="ORUFI11G21850.1"/>
    </source>
</evidence>
<dbReference type="eggNOG" id="ENOG502S72V">
    <property type="taxonomic scope" value="Eukaryota"/>
</dbReference>
<reference evidence="3" key="2">
    <citation type="submission" date="2015-06" db="UniProtKB">
        <authorList>
            <consortium name="EnsemblPlants"/>
        </authorList>
    </citation>
    <scope>IDENTIFICATION</scope>
</reference>
<proteinExistence type="predicted"/>
<feature type="compositionally biased region" description="Low complexity" evidence="1">
    <location>
        <begin position="30"/>
        <end position="46"/>
    </location>
</feature>
<accession>A0A0E0RB32</accession>
<dbReference type="Proteomes" id="UP000008022">
    <property type="component" value="Unassembled WGS sequence"/>
</dbReference>
<dbReference type="OMA" id="MIAIRVP"/>
<dbReference type="AlphaFoldDB" id="A0A0E0RB32"/>
<dbReference type="InterPro" id="IPR022256">
    <property type="entry name" value="DUF3778"/>
</dbReference>
<dbReference type="Pfam" id="PF12620">
    <property type="entry name" value="DUF3778"/>
    <property type="match status" value="1"/>
</dbReference>
<evidence type="ECO:0000259" key="2">
    <source>
        <dbReference type="Pfam" id="PF12620"/>
    </source>
</evidence>
<sequence>MIAIRVPVCSGHGDSDATRSDGGSADPVCSSGSGSDAARGDGSVADPVRNGGDGADAVCGDSGDARAVSRVVASSCFQLRRCFMVQAISFSTISIISARHKLICSHSSALSLKVGCPSDSPILLFPNRRNHVGFIIRVELGPPEQFRLTGSMLELLRFNDEPRGDPLLSPVTHTPKSTAPQQTSVLCRFRGDSQWGLMVCQADCTSFETQDSSRRGFAADPCRLAPFSTVRLFQEGCFRSSVNPPFLGIALLLGYVMGFIPNSVLA</sequence>
<evidence type="ECO:0000313" key="4">
    <source>
        <dbReference type="Proteomes" id="UP000008022"/>
    </source>
</evidence>
<feature type="region of interest" description="Disordered" evidence="1">
    <location>
        <begin position="12"/>
        <end position="49"/>
    </location>
</feature>
<name>A0A0E0RB32_ORYRU</name>
<protein>
    <recommendedName>
        <fullName evidence="2">DUF3778 domain-containing protein</fullName>
    </recommendedName>
</protein>
<keyword evidence="4" id="KW-1185">Reference proteome</keyword>
<dbReference type="Gramene" id="ORUFI11G21850.1">
    <property type="protein sequence ID" value="ORUFI11G21850.1"/>
    <property type="gene ID" value="ORUFI11G21850"/>
</dbReference>
<dbReference type="EnsemblPlants" id="ORUFI11G21850.1">
    <property type="protein sequence ID" value="ORUFI11G21850.1"/>
    <property type="gene ID" value="ORUFI11G21850"/>
</dbReference>